<evidence type="ECO:0000313" key="2">
    <source>
        <dbReference type="EMBL" id="MBR0656513.1"/>
    </source>
</evidence>
<gene>
    <name evidence="2" type="ORF">GXW79_15640</name>
</gene>
<organism evidence="2 3">
    <name type="scientific">Plastoroseomonas arctica</name>
    <dbReference type="NCBI Taxonomy" id="1509237"/>
    <lineage>
        <taxon>Bacteria</taxon>
        <taxon>Pseudomonadati</taxon>
        <taxon>Pseudomonadota</taxon>
        <taxon>Alphaproteobacteria</taxon>
        <taxon>Acetobacterales</taxon>
        <taxon>Acetobacteraceae</taxon>
        <taxon>Plastoroseomonas</taxon>
    </lineage>
</organism>
<feature type="transmembrane region" description="Helical" evidence="1">
    <location>
        <begin position="126"/>
        <end position="150"/>
    </location>
</feature>
<dbReference type="RefSeq" id="WP_211875380.1">
    <property type="nucleotide sequence ID" value="NZ_JAAEDH010000019.1"/>
</dbReference>
<keyword evidence="1" id="KW-0472">Membrane</keyword>
<accession>A0AAF1K076</accession>
<keyword evidence="3" id="KW-1185">Reference proteome</keyword>
<reference evidence="2" key="1">
    <citation type="submission" date="2020-01" db="EMBL/GenBank/DDBJ databases">
        <authorList>
            <person name="Rat A."/>
        </authorList>
    </citation>
    <scope>NUCLEOTIDE SEQUENCE</scope>
    <source>
        <strain evidence="2">LMG 28251</strain>
    </source>
</reference>
<dbReference type="Proteomes" id="UP001196068">
    <property type="component" value="Unassembled WGS sequence"/>
</dbReference>
<reference evidence="2" key="2">
    <citation type="journal article" date="2021" name="Syst. Appl. Microbiol.">
        <title>Roseomonas hellenica sp. nov., isolated from roots of wild-growing Alkanna tinctoria.</title>
        <authorList>
            <person name="Rat A."/>
            <person name="Naranjo H.D."/>
            <person name="Lebbe L."/>
            <person name="Cnockaert M."/>
            <person name="Krigas N."/>
            <person name="Grigoriadou K."/>
            <person name="Maloupa E."/>
            <person name="Willems A."/>
        </authorList>
    </citation>
    <scope>NUCLEOTIDE SEQUENCE</scope>
    <source>
        <strain evidence="2">LMG 28251</strain>
    </source>
</reference>
<keyword evidence="1" id="KW-1133">Transmembrane helix</keyword>
<dbReference type="AlphaFoldDB" id="A0AAF1K076"/>
<evidence type="ECO:0000313" key="3">
    <source>
        <dbReference type="Proteomes" id="UP001196068"/>
    </source>
</evidence>
<feature type="transmembrane region" description="Helical" evidence="1">
    <location>
        <begin position="50"/>
        <end position="68"/>
    </location>
</feature>
<protein>
    <submittedName>
        <fullName evidence="2">Uncharacterized protein</fullName>
    </submittedName>
</protein>
<keyword evidence="1" id="KW-0812">Transmembrane</keyword>
<name>A0AAF1K076_9PROT</name>
<feature type="transmembrane region" description="Helical" evidence="1">
    <location>
        <begin position="75"/>
        <end position="92"/>
    </location>
</feature>
<comment type="caution">
    <text evidence="2">The sequence shown here is derived from an EMBL/GenBank/DDBJ whole genome shotgun (WGS) entry which is preliminary data.</text>
</comment>
<dbReference type="EMBL" id="JAAEDH010000019">
    <property type="protein sequence ID" value="MBR0656513.1"/>
    <property type="molecule type" value="Genomic_DNA"/>
</dbReference>
<evidence type="ECO:0000256" key="1">
    <source>
        <dbReference type="SAM" id="Phobius"/>
    </source>
</evidence>
<proteinExistence type="predicted"/>
<feature type="transmembrane region" description="Helical" evidence="1">
    <location>
        <begin position="7"/>
        <end position="30"/>
    </location>
</feature>
<sequence length="159" mass="17458">MRWLHTGSGIAATTAGLLIATIAVGSLHHIDHVLRVDHSGWPFRPDVNPFTYSLVAYPVLLFALLGPARYFWLRWVGLAVGTGFTLYAHTLIETPQMQYAMWAYNQSLEPELRDIRNLCGVQSTALGWAAMIVAMALNVLLVVSAVAMLIDGLKRAPAD</sequence>